<organism evidence="2 3">
    <name type="scientific">Mucilaginibacter terrenus</name>
    <dbReference type="NCBI Taxonomy" id="2482727"/>
    <lineage>
        <taxon>Bacteria</taxon>
        <taxon>Pseudomonadati</taxon>
        <taxon>Bacteroidota</taxon>
        <taxon>Sphingobacteriia</taxon>
        <taxon>Sphingobacteriales</taxon>
        <taxon>Sphingobacteriaceae</taxon>
        <taxon>Mucilaginibacter</taxon>
    </lineage>
</organism>
<name>A0A3E2NXH6_9SPHI</name>
<dbReference type="InterPro" id="IPR046867">
    <property type="entry name" value="AldOxase/xan_DH_MoCoBD2"/>
</dbReference>
<dbReference type="RefSeq" id="WP_117382623.1">
    <property type="nucleotide sequence ID" value="NZ_QWDE01000001.1"/>
</dbReference>
<sequence>MEMDLMKTIPTSADGMSRVDGRAKVTGAAKYSAEHKLPGMVYAVLVMSTITKGTIASIESKAAEKAPGVLAVLSHLNAPKVPGHQKAKNPAKPEVKSGPLRVFNDNKILYNGHPVAMVVADTFERAQYGASLVKVTYDKEAHQTKPPAELKGKAPWGGKDDIRGTEDAWQSAPVKLEAEYIIPTEVHNPMELHAIIARWDAPDKLTVWDKTQGAIATRDDIAKAFNLKKEDVQVNSKFVGGAFGSALQVWPHEIAAVLGAKVVKHPVKLVLTRPDMFTSVGYRPYTWQKIGIGATADGKLVGITHEATGQTSTYEDFAEGPIGTSKGLYECPNVTTRYRLISLDVNTPTWMRGPGEATGAFALESALDELSYQLKMDPIDLRMKNYAKVDPENKKEYSSKYLDEAYQMGAKQIGWSVRKAEPGTLKENGWLVGYGMAGGMFGAYRDTATVRAIFNADGTLVLQTAVSDIGPGTGTAAVSIAAEQLGIAPEKIKFEMGDSSLPYAPMQGGSSITSTVGSAVHDACVVMKEKFQQLMGNGGTDKLNYVKILNDKNLPSLEVLTKSQGGPNNQKYSMQSWSVHFVRVLVHPATGVVKINKVACVADSGHIVSPKTARSQIVGGAIGGIGMALMEEGVIDHRYGRYVNNNLADYHVPVNADIPQIDAIFVNKPDPYINPIGAKGMGEIALIGMSAAVANAVYNATGKRVRDLPITPDKLIG</sequence>
<dbReference type="PANTHER" id="PTHR11908:SF153">
    <property type="entry name" value="DEHYDROGENASE"/>
    <property type="match status" value="1"/>
</dbReference>
<gene>
    <name evidence="2" type="ORF">DYU05_09060</name>
</gene>
<dbReference type="InterPro" id="IPR037165">
    <property type="entry name" value="AldOxase/xan_DH_Mopterin-bd_sf"/>
</dbReference>
<evidence type="ECO:0000313" key="2">
    <source>
        <dbReference type="EMBL" id="RFZ85726.1"/>
    </source>
</evidence>
<dbReference type="PANTHER" id="PTHR11908">
    <property type="entry name" value="XANTHINE DEHYDROGENASE"/>
    <property type="match status" value="1"/>
</dbReference>
<dbReference type="InterPro" id="IPR008274">
    <property type="entry name" value="AldOxase/xan_DH_MoCoBD1"/>
</dbReference>
<dbReference type="Gene3D" id="3.30.365.10">
    <property type="entry name" value="Aldehyde oxidase/xanthine dehydrogenase, molybdopterin binding domain"/>
    <property type="match status" value="4"/>
</dbReference>
<protein>
    <submittedName>
        <fullName evidence="2">Xanthine dehydrogenase family protein molybdopterin-binding subunit</fullName>
    </submittedName>
</protein>
<dbReference type="EMBL" id="QWDE01000001">
    <property type="protein sequence ID" value="RFZ85726.1"/>
    <property type="molecule type" value="Genomic_DNA"/>
</dbReference>
<dbReference type="Proteomes" id="UP000260823">
    <property type="component" value="Unassembled WGS sequence"/>
</dbReference>
<dbReference type="InterPro" id="IPR000674">
    <property type="entry name" value="Ald_Oxase/Xan_DH_a/b"/>
</dbReference>
<dbReference type="Pfam" id="PF02738">
    <property type="entry name" value="MoCoBD_1"/>
    <property type="match status" value="1"/>
</dbReference>
<dbReference type="Pfam" id="PF01315">
    <property type="entry name" value="Ald_Xan_dh_C"/>
    <property type="match status" value="1"/>
</dbReference>
<dbReference type="SMART" id="SM01008">
    <property type="entry name" value="Ald_Xan_dh_C"/>
    <property type="match status" value="1"/>
</dbReference>
<dbReference type="GO" id="GO:0005506">
    <property type="term" value="F:iron ion binding"/>
    <property type="evidence" value="ECO:0007669"/>
    <property type="project" value="InterPro"/>
</dbReference>
<dbReference type="InterPro" id="IPR036856">
    <property type="entry name" value="Ald_Oxase/Xan_DH_a/b_sf"/>
</dbReference>
<dbReference type="SUPFAM" id="SSF56003">
    <property type="entry name" value="Molybdenum cofactor-binding domain"/>
    <property type="match status" value="1"/>
</dbReference>
<dbReference type="InterPro" id="IPR016208">
    <property type="entry name" value="Ald_Oxase/xanthine_DH-like"/>
</dbReference>
<dbReference type="SUPFAM" id="SSF54665">
    <property type="entry name" value="CO dehydrogenase molybdoprotein N-domain-like"/>
    <property type="match status" value="1"/>
</dbReference>
<dbReference type="OrthoDB" id="9759099at2"/>
<reference evidence="2 3" key="1">
    <citation type="submission" date="2018-08" db="EMBL/GenBank/DDBJ databases">
        <title>Mucilaginibacter terrae sp. nov., isolated from manganese diggings.</title>
        <authorList>
            <person name="Huang Y."/>
            <person name="Zhou Z."/>
        </authorList>
    </citation>
    <scope>NUCLEOTIDE SEQUENCE [LARGE SCALE GENOMIC DNA]</scope>
    <source>
        <strain evidence="2 3">ZH6</strain>
    </source>
</reference>
<dbReference type="AlphaFoldDB" id="A0A3E2NXH6"/>
<feature type="domain" description="Aldehyde oxidase/xanthine dehydrogenase a/b hammerhead" evidence="1">
    <location>
        <begin position="26"/>
        <end position="141"/>
    </location>
</feature>
<dbReference type="Gene3D" id="3.90.1170.50">
    <property type="entry name" value="Aldehyde oxidase/xanthine dehydrogenase, a/b hammerhead"/>
    <property type="match status" value="1"/>
</dbReference>
<proteinExistence type="predicted"/>
<evidence type="ECO:0000259" key="1">
    <source>
        <dbReference type="SMART" id="SM01008"/>
    </source>
</evidence>
<dbReference type="GO" id="GO:0016491">
    <property type="term" value="F:oxidoreductase activity"/>
    <property type="evidence" value="ECO:0007669"/>
    <property type="project" value="InterPro"/>
</dbReference>
<evidence type="ECO:0000313" key="3">
    <source>
        <dbReference type="Proteomes" id="UP000260823"/>
    </source>
</evidence>
<accession>A0A3E2NXH6</accession>
<dbReference type="Pfam" id="PF20256">
    <property type="entry name" value="MoCoBD_2"/>
    <property type="match status" value="1"/>
</dbReference>
<comment type="caution">
    <text evidence="2">The sequence shown here is derived from an EMBL/GenBank/DDBJ whole genome shotgun (WGS) entry which is preliminary data.</text>
</comment>
<keyword evidence="3" id="KW-1185">Reference proteome</keyword>